<organism evidence="2">
    <name type="scientific">marine metagenome</name>
    <dbReference type="NCBI Taxonomy" id="408172"/>
    <lineage>
        <taxon>unclassified sequences</taxon>
        <taxon>metagenomes</taxon>
        <taxon>ecological metagenomes</taxon>
    </lineage>
</organism>
<accession>A0A382VRH3</accession>
<evidence type="ECO:0000259" key="1">
    <source>
        <dbReference type="Pfam" id="PF00108"/>
    </source>
</evidence>
<gene>
    <name evidence="2" type="ORF">METZ01_LOCUS401983</name>
</gene>
<dbReference type="Pfam" id="PF00108">
    <property type="entry name" value="Thiolase_N"/>
    <property type="match status" value="1"/>
</dbReference>
<dbReference type="PANTHER" id="PTHR42870">
    <property type="entry name" value="ACETYL-COA C-ACETYLTRANSFERASE"/>
    <property type="match status" value="1"/>
</dbReference>
<dbReference type="InterPro" id="IPR020616">
    <property type="entry name" value="Thiolase_N"/>
</dbReference>
<dbReference type="PANTHER" id="PTHR42870:SF6">
    <property type="entry name" value="ACETYL-COA C-ACYLTRANSFERASE"/>
    <property type="match status" value="1"/>
</dbReference>
<evidence type="ECO:0000313" key="2">
    <source>
        <dbReference type="EMBL" id="SVD49129.1"/>
    </source>
</evidence>
<dbReference type="SUPFAM" id="SSF53901">
    <property type="entry name" value="Thiolase-like"/>
    <property type="match status" value="1"/>
</dbReference>
<dbReference type="Gene3D" id="3.40.47.10">
    <property type="match status" value="1"/>
</dbReference>
<reference evidence="2" key="1">
    <citation type="submission" date="2018-05" db="EMBL/GenBank/DDBJ databases">
        <authorList>
            <person name="Lanie J.A."/>
            <person name="Ng W.-L."/>
            <person name="Kazmierczak K.M."/>
            <person name="Andrzejewski T.M."/>
            <person name="Davidsen T.M."/>
            <person name="Wayne K.J."/>
            <person name="Tettelin H."/>
            <person name="Glass J.I."/>
            <person name="Rusch D."/>
            <person name="Podicherti R."/>
            <person name="Tsui H.-C.T."/>
            <person name="Winkler M.E."/>
        </authorList>
    </citation>
    <scope>NUCLEOTIDE SEQUENCE</scope>
</reference>
<dbReference type="InterPro" id="IPR016039">
    <property type="entry name" value="Thiolase-like"/>
</dbReference>
<dbReference type="AlphaFoldDB" id="A0A382VRH3"/>
<feature type="non-terminal residue" evidence="2">
    <location>
        <position position="282"/>
    </location>
</feature>
<proteinExistence type="predicted"/>
<dbReference type="EMBL" id="UINC01154059">
    <property type="protein sequence ID" value="SVD49129.1"/>
    <property type="molecule type" value="Genomic_DNA"/>
</dbReference>
<dbReference type="GO" id="GO:0016747">
    <property type="term" value="F:acyltransferase activity, transferring groups other than amino-acyl groups"/>
    <property type="evidence" value="ECO:0007669"/>
    <property type="project" value="InterPro"/>
</dbReference>
<feature type="non-terminal residue" evidence="2">
    <location>
        <position position="1"/>
    </location>
</feature>
<name>A0A382VRH3_9ZZZZ</name>
<dbReference type="CDD" id="cd00829">
    <property type="entry name" value="SCP-x_thiolase"/>
    <property type="match status" value="1"/>
</dbReference>
<protein>
    <recommendedName>
        <fullName evidence="1">Thiolase N-terminal domain-containing protein</fullName>
    </recommendedName>
</protein>
<sequence>IGLIEHLSLYPLRLYHLIRNQFHCYNKNTRKSYMYTRKHPKSKGVAIIGGAVSQFGQFESFNSRDLVYEAYIETIKSVEKGIDPTEIDELFIGNFTNDSFEGQAHLGHLVTDWLGLAPRPASRIEGACASGGLAFRQAVNSIKAGTSKIALVVGVEKMTNTKLSLVQDYLAKAADVSIEVDQGAFTFPAFYAVMASAYMEKYKMTRKHLMKVAIKNHDNASLNPKAQINLSIKQIMAKKKVQLDETSSNKILWDDEYEFLSDLTQNPLVSSPLHLFDCAPIT</sequence>
<feature type="domain" description="Thiolase N-terminal" evidence="1">
    <location>
        <begin position="45"/>
        <end position="250"/>
    </location>
</feature>